<name>A0A0F9JMX4_9ZZZZ</name>
<organism evidence="2">
    <name type="scientific">marine sediment metagenome</name>
    <dbReference type="NCBI Taxonomy" id="412755"/>
    <lineage>
        <taxon>unclassified sequences</taxon>
        <taxon>metagenomes</taxon>
        <taxon>ecological metagenomes</taxon>
    </lineage>
</organism>
<protein>
    <recommendedName>
        <fullName evidence="1">Glycosyltransferase 2-like domain-containing protein</fullName>
    </recommendedName>
</protein>
<proteinExistence type="predicted"/>
<comment type="caution">
    <text evidence="2">The sequence shown here is derived from an EMBL/GenBank/DDBJ whole genome shotgun (WGS) entry which is preliminary data.</text>
</comment>
<gene>
    <name evidence="2" type="ORF">LCGC14_1806010</name>
</gene>
<dbReference type="Pfam" id="PF00535">
    <property type="entry name" value="Glycos_transf_2"/>
    <property type="match status" value="1"/>
</dbReference>
<sequence length="182" mass="21508">MKNYKFSIITPTHLYLPYLDELWESIKGQTYKNWEWVLYLNGEMRESFLSKEIQYDKRVKIYKQEVKFSMLYTPRSNRNIGYLKKTAFLFGKGDILVEADHDDILTSDCLEELNKAFQKNVGFVYSDCAAIGQKKPFSAELGWKHSEYEYKGKKLISMSAFEPAADRVSSMWFSPHHVRAWR</sequence>
<accession>A0A0F9JMX4</accession>
<dbReference type="InterPro" id="IPR001173">
    <property type="entry name" value="Glyco_trans_2-like"/>
</dbReference>
<dbReference type="SUPFAM" id="SSF53448">
    <property type="entry name" value="Nucleotide-diphospho-sugar transferases"/>
    <property type="match status" value="1"/>
</dbReference>
<dbReference type="InterPro" id="IPR029044">
    <property type="entry name" value="Nucleotide-diphossugar_trans"/>
</dbReference>
<feature type="domain" description="Glycosyltransferase 2-like" evidence="1">
    <location>
        <begin position="7"/>
        <end position="157"/>
    </location>
</feature>
<dbReference type="Gene3D" id="3.90.550.10">
    <property type="entry name" value="Spore Coat Polysaccharide Biosynthesis Protein SpsA, Chain A"/>
    <property type="match status" value="1"/>
</dbReference>
<evidence type="ECO:0000259" key="1">
    <source>
        <dbReference type="Pfam" id="PF00535"/>
    </source>
</evidence>
<dbReference type="AlphaFoldDB" id="A0A0F9JMX4"/>
<dbReference type="EMBL" id="LAZR01017469">
    <property type="protein sequence ID" value="KKM00283.1"/>
    <property type="molecule type" value="Genomic_DNA"/>
</dbReference>
<dbReference type="CDD" id="cd00761">
    <property type="entry name" value="Glyco_tranf_GTA_type"/>
    <property type="match status" value="1"/>
</dbReference>
<reference evidence="2" key="1">
    <citation type="journal article" date="2015" name="Nature">
        <title>Complex archaea that bridge the gap between prokaryotes and eukaryotes.</title>
        <authorList>
            <person name="Spang A."/>
            <person name="Saw J.H."/>
            <person name="Jorgensen S.L."/>
            <person name="Zaremba-Niedzwiedzka K."/>
            <person name="Martijn J."/>
            <person name="Lind A.E."/>
            <person name="van Eijk R."/>
            <person name="Schleper C."/>
            <person name="Guy L."/>
            <person name="Ettema T.J."/>
        </authorList>
    </citation>
    <scope>NUCLEOTIDE SEQUENCE</scope>
</reference>
<feature type="non-terminal residue" evidence="2">
    <location>
        <position position="182"/>
    </location>
</feature>
<evidence type="ECO:0000313" key="2">
    <source>
        <dbReference type="EMBL" id="KKM00283.1"/>
    </source>
</evidence>